<dbReference type="Proteomes" id="UP000053558">
    <property type="component" value="Unassembled WGS sequence"/>
</dbReference>
<feature type="compositionally biased region" description="Low complexity" evidence="4">
    <location>
        <begin position="15"/>
        <end position="26"/>
    </location>
</feature>
<dbReference type="KEGG" id="cput:CONPUDRAFT_78891"/>
<evidence type="ECO:0000256" key="1">
    <source>
        <dbReference type="ARBA" id="ARBA00022723"/>
    </source>
</evidence>
<comment type="caution">
    <text evidence="6">The sequence shown here is derived from an EMBL/GenBank/DDBJ whole genome shotgun (WGS) entry which is preliminary data.</text>
</comment>
<feature type="region of interest" description="Disordered" evidence="4">
    <location>
        <begin position="1"/>
        <end position="26"/>
    </location>
</feature>
<keyword evidence="3" id="KW-0440">LIM domain</keyword>
<reference evidence="7" key="1">
    <citation type="journal article" date="2012" name="Science">
        <title>The Paleozoic origin of enzymatic lignin decomposition reconstructed from 31 fungal genomes.</title>
        <authorList>
            <person name="Floudas D."/>
            <person name="Binder M."/>
            <person name="Riley R."/>
            <person name="Barry K."/>
            <person name="Blanchette R.A."/>
            <person name="Henrissat B."/>
            <person name="Martinez A.T."/>
            <person name="Otillar R."/>
            <person name="Spatafora J.W."/>
            <person name="Yadav J.S."/>
            <person name="Aerts A."/>
            <person name="Benoit I."/>
            <person name="Boyd A."/>
            <person name="Carlson A."/>
            <person name="Copeland A."/>
            <person name="Coutinho P.M."/>
            <person name="de Vries R.P."/>
            <person name="Ferreira P."/>
            <person name="Findley K."/>
            <person name="Foster B."/>
            <person name="Gaskell J."/>
            <person name="Glotzer D."/>
            <person name="Gorecki P."/>
            <person name="Heitman J."/>
            <person name="Hesse C."/>
            <person name="Hori C."/>
            <person name="Igarashi K."/>
            <person name="Jurgens J.A."/>
            <person name="Kallen N."/>
            <person name="Kersten P."/>
            <person name="Kohler A."/>
            <person name="Kuees U."/>
            <person name="Kumar T.K.A."/>
            <person name="Kuo A."/>
            <person name="LaButti K."/>
            <person name="Larrondo L.F."/>
            <person name="Lindquist E."/>
            <person name="Ling A."/>
            <person name="Lombard V."/>
            <person name="Lucas S."/>
            <person name="Lundell T."/>
            <person name="Martin R."/>
            <person name="McLaughlin D.J."/>
            <person name="Morgenstern I."/>
            <person name="Morin E."/>
            <person name="Murat C."/>
            <person name="Nagy L.G."/>
            <person name="Nolan M."/>
            <person name="Ohm R.A."/>
            <person name="Patyshakuliyeva A."/>
            <person name="Rokas A."/>
            <person name="Ruiz-Duenas F.J."/>
            <person name="Sabat G."/>
            <person name="Salamov A."/>
            <person name="Samejima M."/>
            <person name="Schmutz J."/>
            <person name="Slot J.C."/>
            <person name="St John F."/>
            <person name="Stenlid J."/>
            <person name="Sun H."/>
            <person name="Sun S."/>
            <person name="Syed K."/>
            <person name="Tsang A."/>
            <person name="Wiebenga A."/>
            <person name="Young D."/>
            <person name="Pisabarro A."/>
            <person name="Eastwood D.C."/>
            <person name="Martin F."/>
            <person name="Cullen D."/>
            <person name="Grigoriev I.V."/>
            <person name="Hibbett D.S."/>
        </authorList>
    </citation>
    <scope>NUCLEOTIDE SEQUENCE [LARGE SCALE GENOMIC DNA]</scope>
    <source>
        <strain evidence="7">RWD-64-598 SS2</strain>
    </source>
</reference>
<feature type="compositionally biased region" description="Polar residues" evidence="4">
    <location>
        <begin position="162"/>
        <end position="181"/>
    </location>
</feature>
<evidence type="ECO:0000256" key="2">
    <source>
        <dbReference type="ARBA" id="ARBA00022833"/>
    </source>
</evidence>
<sequence length="217" mass="23505">MLPISKPTSSSRYEAPTPTAPVTSSPFQRFGTSSVCGGCHKSVSPMEKDTVPGPQGSRWHSSCLVCGGKSARLKREKTRPGCAKRLDSAAKRDSDGNVWCRECFLLLPSDVRTYQTHHSHSKSLVSSPSRSASIFPQNTGTTTIARQFTGRGPDPGVMRQLTGESSSTRQRAMSISPSKQLAKTRPRPKSVIGMRSSREEGRGMFLVRQMTGASFGV</sequence>
<proteinExistence type="predicted"/>
<dbReference type="CDD" id="cd08368">
    <property type="entry name" value="LIM"/>
    <property type="match status" value="1"/>
</dbReference>
<dbReference type="Gene3D" id="2.10.110.10">
    <property type="entry name" value="Cysteine Rich Protein"/>
    <property type="match status" value="1"/>
</dbReference>
<dbReference type="RefSeq" id="XP_007762773.1">
    <property type="nucleotide sequence ID" value="XM_007764583.1"/>
</dbReference>
<dbReference type="PROSITE" id="PS50023">
    <property type="entry name" value="LIM_DOMAIN_2"/>
    <property type="match status" value="1"/>
</dbReference>
<dbReference type="GO" id="GO:0046872">
    <property type="term" value="F:metal ion binding"/>
    <property type="evidence" value="ECO:0007669"/>
    <property type="project" value="UniProtKB-KW"/>
</dbReference>
<dbReference type="AlphaFoldDB" id="A0A5M3N5K6"/>
<keyword evidence="7" id="KW-1185">Reference proteome</keyword>
<name>A0A5M3N5K6_CONPW</name>
<organism evidence="6 7">
    <name type="scientific">Coniophora puteana (strain RWD-64-598)</name>
    <name type="common">Brown rot fungus</name>
    <dbReference type="NCBI Taxonomy" id="741705"/>
    <lineage>
        <taxon>Eukaryota</taxon>
        <taxon>Fungi</taxon>
        <taxon>Dikarya</taxon>
        <taxon>Basidiomycota</taxon>
        <taxon>Agaricomycotina</taxon>
        <taxon>Agaricomycetes</taxon>
        <taxon>Agaricomycetidae</taxon>
        <taxon>Boletales</taxon>
        <taxon>Coniophorineae</taxon>
        <taxon>Coniophoraceae</taxon>
        <taxon>Coniophora</taxon>
    </lineage>
</organism>
<dbReference type="GeneID" id="19209829"/>
<evidence type="ECO:0000259" key="5">
    <source>
        <dbReference type="PROSITE" id="PS50023"/>
    </source>
</evidence>
<gene>
    <name evidence="6" type="ORF">CONPUDRAFT_78891</name>
</gene>
<feature type="domain" description="LIM zinc-binding" evidence="5">
    <location>
        <begin position="34"/>
        <end position="110"/>
    </location>
</feature>
<evidence type="ECO:0000313" key="7">
    <source>
        <dbReference type="Proteomes" id="UP000053558"/>
    </source>
</evidence>
<feature type="region of interest" description="Disordered" evidence="4">
    <location>
        <begin position="148"/>
        <end position="191"/>
    </location>
</feature>
<evidence type="ECO:0000256" key="4">
    <source>
        <dbReference type="SAM" id="MobiDB-lite"/>
    </source>
</evidence>
<keyword evidence="1 3" id="KW-0479">Metal-binding</keyword>
<dbReference type="OrthoDB" id="1112565at2759"/>
<evidence type="ECO:0000313" key="6">
    <source>
        <dbReference type="EMBL" id="EIW86588.1"/>
    </source>
</evidence>
<keyword evidence="2 3" id="KW-0862">Zinc</keyword>
<feature type="compositionally biased region" description="Polar residues" evidence="4">
    <location>
        <begin position="1"/>
        <end position="12"/>
    </location>
</feature>
<protein>
    <recommendedName>
        <fullName evidence="5">LIM zinc-binding domain-containing protein</fullName>
    </recommendedName>
</protein>
<accession>A0A5M3N5K6</accession>
<dbReference type="InterPro" id="IPR001781">
    <property type="entry name" value="Znf_LIM"/>
</dbReference>
<dbReference type="GO" id="GO:0030695">
    <property type="term" value="F:GTPase regulator activity"/>
    <property type="evidence" value="ECO:0007669"/>
    <property type="project" value="UniProtKB-ARBA"/>
</dbReference>
<dbReference type="EMBL" id="JH711573">
    <property type="protein sequence ID" value="EIW86588.1"/>
    <property type="molecule type" value="Genomic_DNA"/>
</dbReference>
<evidence type="ECO:0000256" key="3">
    <source>
        <dbReference type="PROSITE-ProRule" id="PRU00125"/>
    </source>
</evidence>